<comment type="caution">
    <text evidence="2">The sequence shown here is derived from an EMBL/GenBank/DDBJ whole genome shotgun (WGS) entry which is preliminary data.</text>
</comment>
<keyword evidence="3" id="KW-1185">Reference proteome</keyword>
<proteinExistence type="predicted"/>
<dbReference type="PANTHER" id="PTHR34215:SF1">
    <property type="entry name" value="YLXR DOMAIN-CONTAINING PROTEIN"/>
    <property type="match status" value="1"/>
</dbReference>
<feature type="domain" description="YlxR" evidence="1">
    <location>
        <begin position="8"/>
        <end position="82"/>
    </location>
</feature>
<sequence>MQKKIPLRKCVGCQEMKPKRELIRLVFNQSLGSVELDPTGKKAGRGAYICRQADCLVPARKKKALERSLKTSVSEEIYDTLARELAGVEPEGDEDE</sequence>
<evidence type="ECO:0000259" key="1">
    <source>
        <dbReference type="Pfam" id="PF04296"/>
    </source>
</evidence>
<dbReference type="Pfam" id="PF04296">
    <property type="entry name" value="YlxR"/>
    <property type="match status" value="1"/>
</dbReference>
<gene>
    <name evidence="2" type="ORF">OS242_01080</name>
</gene>
<name>A0ABT3WV67_9BACL</name>
<reference evidence="2 3" key="1">
    <citation type="submission" date="2022-11" db="EMBL/GenBank/DDBJ databases">
        <title>Study of microbial diversity in lake waters.</title>
        <authorList>
            <person name="Zhang J."/>
        </authorList>
    </citation>
    <scope>NUCLEOTIDE SEQUENCE [LARGE SCALE GENOMIC DNA]</scope>
    <source>
        <strain evidence="2 3">DT12</strain>
    </source>
</reference>
<dbReference type="InterPro" id="IPR035931">
    <property type="entry name" value="YlxR-like_sf"/>
</dbReference>
<dbReference type="RefSeq" id="WP_267149804.1">
    <property type="nucleotide sequence ID" value="NZ_JAPMLT010000001.1"/>
</dbReference>
<dbReference type="PANTHER" id="PTHR34215">
    <property type="entry name" value="BLL0784 PROTEIN"/>
    <property type="match status" value="1"/>
</dbReference>
<evidence type="ECO:0000313" key="3">
    <source>
        <dbReference type="Proteomes" id="UP001208017"/>
    </source>
</evidence>
<dbReference type="SUPFAM" id="SSF64376">
    <property type="entry name" value="YlxR-like"/>
    <property type="match status" value="1"/>
</dbReference>
<dbReference type="NCBIfam" id="NF047356">
    <property type="entry name" value="RNA_bind_RnpM"/>
    <property type="match status" value="1"/>
</dbReference>
<dbReference type="Proteomes" id="UP001208017">
    <property type="component" value="Unassembled WGS sequence"/>
</dbReference>
<dbReference type="InterPro" id="IPR007393">
    <property type="entry name" value="YlxR_dom"/>
</dbReference>
<organism evidence="2 3">
    <name type="scientific">Tumebacillus lacus</name>
    <dbReference type="NCBI Taxonomy" id="2995335"/>
    <lineage>
        <taxon>Bacteria</taxon>
        <taxon>Bacillati</taxon>
        <taxon>Bacillota</taxon>
        <taxon>Bacilli</taxon>
        <taxon>Bacillales</taxon>
        <taxon>Alicyclobacillaceae</taxon>
        <taxon>Tumebacillus</taxon>
    </lineage>
</organism>
<accession>A0ABT3WV67</accession>
<evidence type="ECO:0000313" key="2">
    <source>
        <dbReference type="EMBL" id="MCX7568560.1"/>
    </source>
</evidence>
<dbReference type="CDD" id="cd00279">
    <property type="entry name" value="YlxR"/>
    <property type="match status" value="1"/>
</dbReference>
<dbReference type="InterPro" id="IPR037465">
    <property type="entry name" value="YlxR"/>
</dbReference>
<protein>
    <submittedName>
        <fullName evidence="2">YlxR family protein</fullName>
    </submittedName>
</protein>
<dbReference type="Gene3D" id="3.30.1230.10">
    <property type="entry name" value="YlxR-like"/>
    <property type="match status" value="1"/>
</dbReference>
<dbReference type="EMBL" id="JAPMLT010000001">
    <property type="protein sequence ID" value="MCX7568560.1"/>
    <property type="molecule type" value="Genomic_DNA"/>
</dbReference>